<feature type="coiled-coil region" evidence="1">
    <location>
        <begin position="133"/>
        <end position="194"/>
    </location>
</feature>
<feature type="coiled-coil region" evidence="1">
    <location>
        <begin position="465"/>
        <end position="658"/>
    </location>
</feature>
<dbReference type="PANTHER" id="PTHR47357:SF1">
    <property type="entry name" value="SPINDLE POLE BODY COMPONENT 110"/>
    <property type="match status" value="1"/>
</dbReference>
<evidence type="ECO:0000313" key="3">
    <source>
        <dbReference type="EMBL" id="OQV22336.1"/>
    </source>
</evidence>
<protein>
    <submittedName>
        <fullName evidence="3">Uncharacterized protein</fullName>
    </submittedName>
</protein>
<feature type="region of interest" description="Disordered" evidence="2">
    <location>
        <begin position="1"/>
        <end position="125"/>
    </location>
</feature>
<accession>A0A1W0X4C0</accession>
<proteinExistence type="predicted"/>
<keyword evidence="4" id="KW-1185">Reference proteome</keyword>
<dbReference type="AlphaFoldDB" id="A0A1W0X4C0"/>
<gene>
    <name evidence="3" type="ORF">BV898_03834</name>
</gene>
<feature type="compositionally biased region" description="Low complexity" evidence="2">
    <location>
        <begin position="47"/>
        <end position="58"/>
    </location>
</feature>
<name>A0A1W0X4C0_HYPEX</name>
<dbReference type="GO" id="GO:0005200">
    <property type="term" value="F:structural constituent of cytoskeleton"/>
    <property type="evidence" value="ECO:0007669"/>
    <property type="project" value="TreeGrafter"/>
</dbReference>
<keyword evidence="1" id="KW-0175">Coiled coil</keyword>
<dbReference type="OrthoDB" id="10070574at2759"/>
<feature type="compositionally biased region" description="Polar residues" evidence="2">
    <location>
        <begin position="931"/>
        <end position="940"/>
    </location>
</feature>
<comment type="caution">
    <text evidence="3">The sequence shown here is derived from an EMBL/GenBank/DDBJ whole genome shotgun (WGS) entry which is preliminary data.</text>
</comment>
<dbReference type="PANTHER" id="PTHR47357">
    <property type="entry name" value="COP1-INTERACTIVE PROTEIN 1"/>
    <property type="match status" value="1"/>
</dbReference>
<feature type="region of interest" description="Disordered" evidence="2">
    <location>
        <begin position="899"/>
        <end position="940"/>
    </location>
</feature>
<dbReference type="Proteomes" id="UP000192578">
    <property type="component" value="Unassembled WGS sequence"/>
</dbReference>
<dbReference type="EMBL" id="MTYJ01000018">
    <property type="protein sequence ID" value="OQV22336.1"/>
    <property type="molecule type" value="Genomic_DNA"/>
</dbReference>
<evidence type="ECO:0000256" key="1">
    <source>
        <dbReference type="SAM" id="Coils"/>
    </source>
</evidence>
<feature type="compositionally biased region" description="Low complexity" evidence="2">
    <location>
        <begin position="65"/>
        <end position="76"/>
    </location>
</feature>
<sequence length="940" mass="103630">MDQRAWLSRSDPTFPAQDELNFEESAENQLVDLSESPQQRNEKDGKSSSSPSFPNGNSHGHFNKNGGLLSLSSLNLPATPPRGLQGRPLSQSSRLDRLSSYGSSSGPRFHSATSSPTGGSHGMFSTNEIHENLNAKTKEIYNLKVKVVNLEEQLERARECSDSSMLDPDLVAMNHRLQDEMASLRADMQREHEKHARELMDAFNRGYQDAEAAAAQASAFLRSSTQSSATGTSHLDGILTRSPQAAENKSGKWKPDSALKATSEVAVAAQLEEARRQGYAAALEELEQIKERPVLLEQGVNTSLLAVESNFDVTEYRDFPASGARLGAASAMSPFKRTRLAAGSDAGTLGGRRSSILPPMLSSTPQRMTGLERKTFAMLIQRLTELMEFLEAGLNGGSFNVSDTTLNDISQSFNRTGLDISLIADVGSGDGSHVSFSLADKLKELIDISRELSMHDAEVETDHDWEALQEEKNELMERVDALNKALAAASSVALTAEEEKARLEGKLTEVVSEVESLKEKLQTTHQEKEAVQTELAGLIENISGLEQQMADHQENQRFIMENTARRPDCHASTATDVVMDELDADLAVAKDENANLTQQVELLHSQLGNLESTKAHLESRLDELGALLTQWEAVDVERQALEDRLESLLEENGRLAANGEAAKELLSERSAQLESIYQQRSALEAELVALKTVRETEMEAADERAMRLETEITDVMISRQAIQDSLTVANEDIRVLKDNLQEVEQALRSQCELSQRLESTLNKDSRVVSLQTDVAWLDWKTEKVAMGNTISRMTDQLEILEADLVAVRASNERQIRAKEDERDQLMLLIDRFTREAEHLEEANRKLGERVNSLTADLTDAEAKLALSDEKRAKWEKAVRKQMDRTTKVVKQAEHNISAFNTNGGFTRGAAGPRPLNPLTENHDPVAAAGTKGSTLARPSS</sequence>
<feature type="coiled-coil region" evidence="1">
    <location>
        <begin position="726"/>
        <end position="753"/>
    </location>
</feature>
<feature type="coiled-coil region" evidence="1">
    <location>
        <begin position="790"/>
        <end position="863"/>
    </location>
</feature>
<dbReference type="GO" id="GO:0005856">
    <property type="term" value="C:cytoskeleton"/>
    <property type="evidence" value="ECO:0007669"/>
    <property type="project" value="TreeGrafter"/>
</dbReference>
<evidence type="ECO:0000256" key="2">
    <source>
        <dbReference type="SAM" id="MobiDB-lite"/>
    </source>
</evidence>
<evidence type="ECO:0000313" key="4">
    <source>
        <dbReference type="Proteomes" id="UP000192578"/>
    </source>
</evidence>
<feature type="compositionally biased region" description="Polar residues" evidence="2">
    <location>
        <begin position="101"/>
        <end position="125"/>
    </location>
</feature>
<organism evidence="3 4">
    <name type="scientific">Hypsibius exemplaris</name>
    <name type="common">Freshwater tardigrade</name>
    <dbReference type="NCBI Taxonomy" id="2072580"/>
    <lineage>
        <taxon>Eukaryota</taxon>
        <taxon>Metazoa</taxon>
        <taxon>Ecdysozoa</taxon>
        <taxon>Tardigrada</taxon>
        <taxon>Eutardigrada</taxon>
        <taxon>Parachela</taxon>
        <taxon>Hypsibioidea</taxon>
        <taxon>Hypsibiidae</taxon>
        <taxon>Hypsibius</taxon>
    </lineage>
</organism>
<reference evidence="4" key="1">
    <citation type="submission" date="2017-01" db="EMBL/GenBank/DDBJ databases">
        <title>Comparative genomics of anhydrobiosis in the tardigrade Hypsibius dujardini.</title>
        <authorList>
            <person name="Yoshida Y."/>
            <person name="Koutsovoulos G."/>
            <person name="Laetsch D."/>
            <person name="Stevens L."/>
            <person name="Kumar S."/>
            <person name="Horikawa D."/>
            <person name="Ishino K."/>
            <person name="Komine S."/>
            <person name="Tomita M."/>
            <person name="Blaxter M."/>
            <person name="Arakawa K."/>
        </authorList>
    </citation>
    <scope>NUCLEOTIDE SEQUENCE [LARGE SCALE GENOMIC DNA]</scope>
    <source>
        <strain evidence="4">Z151</strain>
    </source>
</reference>